<dbReference type="GO" id="GO:0043138">
    <property type="term" value="F:3'-5' DNA helicase activity"/>
    <property type="evidence" value="ECO:0007669"/>
    <property type="project" value="TreeGrafter"/>
</dbReference>
<feature type="compositionally biased region" description="Basic and acidic residues" evidence="3">
    <location>
        <begin position="195"/>
        <end position="204"/>
    </location>
</feature>
<dbReference type="CDD" id="cd17039">
    <property type="entry name" value="Ubl_ubiquitin_like"/>
    <property type="match status" value="1"/>
</dbReference>
<dbReference type="Pfam" id="PF00271">
    <property type="entry name" value="Helicase_C"/>
    <property type="match status" value="1"/>
</dbReference>
<dbReference type="InterPro" id="IPR027417">
    <property type="entry name" value="P-loop_NTPase"/>
</dbReference>
<dbReference type="PANTHER" id="PTHR47957">
    <property type="entry name" value="ATP-DEPENDENT HELICASE HRQ1"/>
    <property type="match status" value="1"/>
</dbReference>
<feature type="compositionally biased region" description="Polar residues" evidence="3">
    <location>
        <begin position="175"/>
        <end position="194"/>
    </location>
</feature>
<dbReference type="SMART" id="SM00490">
    <property type="entry name" value="HELICc"/>
    <property type="match status" value="1"/>
</dbReference>
<proteinExistence type="predicted"/>
<dbReference type="Proteomes" id="UP001372338">
    <property type="component" value="Unassembled WGS sequence"/>
</dbReference>
<keyword evidence="1" id="KW-0547">Nucleotide-binding</keyword>
<dbReference type="PROSITE" id="PS50053">
    <property type="entry name" value="UBIQUITIN_2"/>
    <property type="match status" value="1"/>
</dbReference>
<evidence type="ECO:0000259" key="5">
    <source>
        <dbReference type="PROSITE" id="PS51192"/>
    </source>
</evidence>
<dbReference type="SMART" id="SM00487">
    <property type="entry name" value="DEXDc"/>
    <property type="match status" value="1"/>
</dbReference>
<dbReference type="Pfam" id="PF09369">
    <property type="entry name" value="MZB"/>
    <property type="match status" value="1"/>
</dbReference>
<dbReference type="Pfam" id="PF22982">
    <property type="entry name" value="WHD_HRQ1"/>
    <property type="match status" value="1"/>
</dbReference>
<dbReference type="SUPFAM" id="SSF54236">
    <property type="entry name" value="Ubiquitin-like"/>
    <property type="match status" value="1"/>
</dbReference>
<feature type="region of interest" description="Disordered" evidence="3">
    <location>
        <begin position="130"/>
        <end position="151"/>
    </location>
</feature>
<dbReference type="InterPro" id="IPR029071">
    <property type="entry name" value="Ubiquitin-like_domsf"/>
</dbReference>
<dbReference type="InterPro" id="IPR000626">
    <property type="entry name" value="Ubiquitin-like_dom"/>
</dbReference>
<dbReference type="InterPro" id="IPR018973">
    <property type="entry name" value="MZB"/>
</dbReference>
<dbReference type="GO" id="GO:0005524">
    <property type="term" value="F:ATP binding"/>
    <property type="evidence" value="ECO:0007669"/>
    <property type="project" value="UniProtKB-KW"/>
</dbReference>
<feature type="region of interest" description="Disordered" evidence="3">
    <location>
        <begin position="171"/>
        <end position="204"/>
    </location>
</feature>
<feature type="domain" description="Helicase C-terminal" evidence="6">
    <location>
        <begin position="762"/>
        <end position="920"/>
    </location>
</feature>
<evidence type="ECO:0000256" key="2">
    <source>
        <dbReference type="ARBA" id="ARBA00022840"/>
    </source>
</evidence>
<reference evidence="7 8" key="1">
    <citation type="submission" date="2024-01" db="EMBL/GenBank/DDBJ databases">
        <title>The genomes of 5 underutilized Papilionoideae crops provide insights into root nodulation and disease resistanc.</title>
        <authorList>
            <person name="Yuan L."/>
        </authorList>
    </citation>
    <scope>NUCLEOTIDE SEQUENCE [LARGE SCALE GENOMIC DNA]</scope>
    <source>
        <strain evidence="7">ZHUSHIDOU_FW_LH</strain>
        <tissue evidence="7">Leaf</tissue>
    </source>
</reference>
<dbReference type="GO" id="GO:0005634">
    <property type="term" value="C:nucleus"/>
    <property type="evidence" value="ECO:0007669"/>
    <property type="project" value="TreeGrafter"/>
</dbReference>
<feature type="compositionally biased region" description="Polar residues" evidence="3">
    <location>
        <begin position="135"/>
        <end position="151"/>
    </location>
</feature>
<dbReference type="EMBL" id="JAYWIO010000002">
    <property type="protein sequence ID" value="KAK7281088.1"/>
    <property type="molecule type" value="Genomic_DNA"/>
</dbReference>
<evidence type="ECO:0000259" key="4">
    <source>
        <dbReference type="PROSITE" id="PS50053"/>
    </source>
</evidence>
<sequence length="1263" mass="140122">MLGDSPAIARHAKIHVGRLICHSEAQSVESEVENQNQNPFAEVGRRKMAEKEIQVRTLTGESTTVHISPSATVNDLKLLLAHLFPSLTNSLNFHLFSKGVKLRLQAQIGSCAIEEGEFLVLVPFTKKESDKTDSSHASATPSNVAHSAATSNLTSESTWSDIMEDLSNLRGTIDSGPSNVDNNPSNFEFRTFTSEPRKEKTKNDKQMELPYHHILNTLQCSNDDALGEHNCEVFSNVLESVNCLSDLPIGYCKLFGRACSKGRGDSALCANDVGSTCLCPTWLKIVMKAFTFINIFSAFLHMQSRKITSSLLEEALNQLGKFGVKLCLQDMKNLSLLCPQLVCFGNDHENTSSGDVIVVISHSTSNKDQTEEVPKRARKWLQVSKIVSTLKRRDSSFRNRLWWAFEQLPGALDEVTIGISLEELLAAIKDRDFVGKEIRAKRAKRSSTTSKPDFGHIGCHDTNSLLAVDMVEHLKKGIGSEGQIVHVEDICARKAIHAEMPIELSEKTKSALKCIGVSKLYSHQAESIQASLNEKNVVVATMTSSGKSLCYNVPVLEMLCKNASSCALYIFPTKALAQDQLRALLRMTKGFDVDFNIGIYDGDTSQSERTWLRDNSRLLITNPDMLHISILPQHQRFSRILSNLRFVVIDETHTYKGAFGCHTALILRRLRRLCLHVYGTVPSFVFSTATSSNPREHSMELANLPTVEVIQNDGSPSTRKLFILWNPVLRSKAVLNKAQIAVGTDELADESSNFVRSSPIVDFSRLFAEMVKHGLRCIAFCKSRKLCELVLSYTREILHDTAPHLVDSICAYRGGYIAEERRKIESAFFGGKICGVAATNALELGIDVGEIDVTLHLGFPGSVASLWQQAGRGGRRDRPSLAVYVAFGGPLDQYFMNHPNKLFERPIECCHIDSQNKQVLEQHLVCAAYEHPLSVQYDEQYFGSHLESVLISLKAGGFLSSDLSSNSSSRVWNYIGPEKLPSRAVNIRAIEAVRYSVINEKKNEVLEEIEESNAFFQVYEGAVYMCQGKTYLVEKLDVFKKIAYCKEADVKYYTQTRDFTDVHVIGGNIAYPVVVSTMSPKTNARANVCRVTTTVVGFCRIWRGSKEIFDTVDLTLPPYSYESQAAWVPVPLSIKEAVIKQSHDFRGGLHAAAHAVLNVVPLYIICNVSDLASECPNPHDRGNYPERILIYDKHPGGSGISVQVQPRFKKILTAALELLTCCGCSAEVGCPNCVQSFACCEYNEGLHKFAAIMIIKGVLEAEN</sequence>
<evidence type="ECO:0000313" key="8">
    <source>
        <dbReference type="Proteomes" id="UP001372338"/>
    </source>
</evidence>
<dbReference type="InterPro" id="IPR011545">
    <property type="entry name" value="DEAD/DEAH_box_helicase_dom"/>
</dbReference>
<dbReference type="Gene3D" id="3.10.20.90">
    <property type="entry name" value="Phosphatidylinositol 3-kinase Catalytic Subunit, Chain A, domain 1"/>
    <property type="match status" value="1"/>
</dbReference>
<dbReference type="GO" id="GO:0003676">
    <property type="term" value="F:nucleic acid binding"/>
    <property type="evidence" value="ECO:0007669"/>
    <property type="project" value="InterPro"/>
</dbReference>
<dbReference type="PROSITE" id="PS51194">
    <property type="entry name" value="HELICASE_CTER"/>
    <property type="match status" value="1"/>
</dbReference>
<dbReference type="SUPFAM" id="SSF52540">
    <property type="entry name" value="P-loop containing nucleoside triphosphate hydrolases"/>
    <property type="match status" value="1"/>
</dbReference>
<dbReference type="PROSITE" id="PS51192">
    <property type="entry name" value="HELICASE_ATP_BIND_1"/>
    <property type="match status" value="1"/>
</dbReference>
<dbReference type="AlphaFoldDB" id="A0AAN9FYY3"/>
<name>A0AAN9FYY3_CROPI</name>
<comment type="caution">
    <text evidence="7">The sequence shown here is derived from an EMBL/GenBank/DDBJ whole genome shotgun (WGS) entry which is preliminary data.</text>
</comment>
<dbReference type="Pfam" id="PF00270">
    <property type="entry name" value="DEAD"/>
    <property type="match status" value="1"/>
</dbReference>
<organism evidence="7 8">
    <name type="scientific">Crotalaria pallida</name>
    <name type="common">Smooth rattlebox</name>
    <name type="synonym">Crotalaria striata</name>
    <dbReference type="NCBI Taxonomy" id="3830"/>
    <lineage>
        <taxon>Eukaryota</taxon>
        <taxon>Viridiplantae</taxon>
        <taxon>Streptophyta</taxon>
        <taxon>Embryophyta</taxon>
        <taxon>Tracheophyta</taxon>
        <taxon>Spermatophyta</taxon>
        <taxon>Magnoliopsida</taxon>
        <taxon>eudicotyledons</taxon>
        <taxon>Gunneridae</taxon>
        <taxon>Pentapetalae</taxon>
        <taxon>rosids</taxon>
        <taxon>fabids</taxon>
        <taxon>Fabales</taxon>
        <taxon>Fabaceae</taxon>
        <taxon>Papilionoideae</taxon>
        <taxon>50 kb inversion clade</taxon>
        <taxon>genistoids sensu lato</taxon>
        <taxon>core genistoids</taxon>
        <taxon>Crotalarieae</taxon>
        <taxon>Crotalaria</taxon>
    </lineage>
</organism>
<evidence type="ECO:0000313" key="7">
    <source>
        <dbReference type="EMBL" id="KAK7281088.1"/>
    </source>
</evidence>
<feature type="domain" description="Ubiquitin-like" evidence="4">
    <location>
        <begin position="51"/>
        <end position="122"/>
    </location>
</feature>
<feature type="domain" description="Helicase ATP-binding" evidence="5">
    <location>
        <begin position="528"/>
        <end position="709"/>
    </location>
</feature>
<dbReference type="CDD" id="cd18797">
    <property type="entry name" value="SF2_C_Hrq"/>
    <property type="match status" value="1"/>
</dbReference>
<accession>A0AAN9FYY3</accession>
<dbReference type="Gene3D" id="3.40.50.300">
    <property type="entry name" value="P-loop containing nucleotide triphosphate hydrolases"/>
    <property type="match status" value="2"/>
</dbReference>
<keyword evidence="2" id="KW-0067">ATP-binding</keyword>
<dbReference type="InterPro" id="IPR014001">
    <property type="entry name" value="Helicase_ATP-bd"/>
</dbReference>
<evidence type="ECO:0000256" key="3">
    <source>
        <dbReference type="SAM" id="MobiDB-lite"/>
    </source>
</evidence>
<dbReference type="GO" id="GO:0036297">
    <property type="term" value="P:interstrand cross-link repair"/>
    <property type="evidence" value="ECO:0007669"/>
    <property type="project" value="TreeGrafter"/>
</dbReference>
<gene>
    <name evidence="7" type="ORF">RIF29_08777</name>
</gene>
<dbReference type="GO" id="GO:0006289">
    <property type="term" value="P:nucleotide-excision repair"/>
    <property type="evidence" value="ECO:0007669"/>
    <property type="project" value="TreeGrafter"/>
</dbReference>
<dbReference type="PANTHER" id="PTHR47957:SF3">
    <property type="entry name" value="ATP-DEPENDENT HELICASE HRQ1"/>
    <property type="match status" value="1"/>
</dbReference>
<keyword evidence="8" id="KW-1185">Reference proteome</keyword>
<dbReference type="FunFam" id="3.40.50.300:FF:001137">
    <property type="entry name" value="DEAD/DEAH box helicase"/>
    <property type="match status" value="1"/>
</dbReference>
<protein>
    <submittedName>
        <fullName evidence="7">Uncharacterized protein</fullName>
    </submittedName>
</protein>
<dbReference type="InterPro" id="IPR001650">
    <property type="entry name" value="Helicase_C-like"/>
</dbReference>
<dbReference type="CDD" id="cd17923">
    <property type="entry name" value="DEXHc_Hrq1-like"/>
    <property type="match status" value="1"/>
</dbReference>
<dbReference type="InterPro" id="IPR055227">
    <property type="entry name" value="HRQ1_WHD"/>
</dbReference>
<evidence type="ECO:0000259" key="6">
    <source>
        <dbReference type="PROSITE" id="PS51194"/>
    </source>
</evidence>
<evidence type="ECO:0000256" key="1">
    <source>
        <dbReference type="ARBA" id="ARBA00022741"/>
    </source>
</evidence>